<dbReference type="EMBL" id="QUMX01000001">
    <property type="protein sequence ID" value="REG57162.1"/>
    <property type="molecule type" value="Genomic_DNA"/>
</dbReference>
<sequence>MLSLAAILTVMAVIYTLCVYCVLRLAALSRSSVAVAVAGMFGVGLLIYAIIDIEIACSADPIYTPPACAEGCGEGSMRFACDGPMGWLAYLSSRVVGPVTAFLCSILTVRALFLMRRRNQEA</sequence>
<dbReference type="Proteomes" id="UP000256794">
    <property type="component" value="Unassembled WGS sequence"/>
</dbReference>
<feature type="transmembrane region" description="Helical" evidence="1">
    <location>
        <begin position="6"/>
        <end position="26"/>
    </location>
</feature>
<keyword evidence="1" id="KW-0812">Transmembrane</keyword>
<protein>
    <submittedName>
        <fullName evidence="2">Uncharacterized protein</fullName>
    </submittedName>
</protein>
<feature type="transmembrane region" description="Helical" evidence="1">
    <location>
        <begin position="33"/>
        <end position="51"/>
    </location>
</feature>
<gene>
    <name evidence="2" type="ORF">ATH84_1001209</name>
</gene>
<comment type="caution">
    <text evidence="2">The sequence shown here is derived from an EMBL/GenBank/DDBJ whole genome shotgun (WGS) entry which is preliminary data.</text>
</comment>
<dbReference type="AlphaFoldDB" id="A0AAQ0KNS0"/>
<keyword evidence="1" id="KW-0472">Membrane</keyword>
<dbReference type="RefSeq" id="WP_036750257.1">
    <property type="nucleotide sequence ID" value="NZ_QUMX01000001.1"/>
</dbReference>
<feature type="transmembrane region" description="Helical" evidence="1">
    <location>
        <begin position="95"/>
        <end position="113"/>
    </location>
</feature>
<evidence type="ECO:0000256" key="1">
    <source>
        <dbReference type="SAM" id="Phobius"/>
    </source>
</evidence>
<proteinExistence type="predicted"/>
<evidence type="ECO:0000313" key="3">
    <source>
        <dbReference type="Proteomes" id="UP000256794"/>
    </source>
</evidence>
<evidence type="ECO:0000313" key="2">
    <source>
        <dbReference type="EMBL" id="REG57162.1"/>
    </source>
</evidence>
<keyword evidence="3" id="KW-1185">Reference proteome</keyword>
<accession>A0AAQ0KNS0</accession>
<name>A0AAQ0KNS0_PARVE</name>
<keyword evidence="1" id="KW-1133">Transmembrane helix</keyword>
<reference evidence="2 3" key="1">
    <citation type="submission" date="2018-08" db="EMBL/GenBank/DDBJ databases">
        <title>Genomic Encyclopedia of Archaeal and Bacterial Type Strains, Phase II (KMG-II): from individual species to whole genera.</title>
        <authorList>
            <person name="Goeker M."/>
        </authorList>
    </citation>
    <scope>NUCLEOTIDE SEQUENCE [LARGE SCALE GENOMIC DNA]</scope>
    <source>
        <strain evidence="2 3">DSM 582</strain>
    </source>
</reference>
<organism evidence="2 3">
    <name type="scientific">Paracoccus versutus</name>
    <name type="common">Thiobacillus versutus</name>
    <dbReference type="NCBI Taxonomy" id="34007"/>
    <lineage>
        <taxon>Bacteria</taxon>
        <taxon>Pseudomonadati</taxon>
        <taxon>Pseudomonadota</taxon>
        <taxon>Alphaproteobacteria</taxon>
        <taxon>Rhodobacterales</taxon>
        <taxon>Paracoccaceae</taxon>
        <taxon>Paracoccus</taxon>
    </lineage>
</organism>